<sequence>MVLKHPIGVVDRESIPWELFNGPAYEVETLPAESDSEVTVEHCFIASASFGTGSCCCALPFADVASARAFLGSAKRTSLGEGDVHLTIYRAAIVWSGVPGMLLQSTSLLTDAWIDADALTAHDDWKRFAEM</sequence>
<dbReference type="Proteomes" id="UP000698222">
    <property type="component" value="Unassembled WGS sequence"/>
</dbReference>
<organism evidence="1 2">
    <name type="scientific">Brachybacterium fresconis</name>
    <dbReference type="NCBI Taxonomy" id="173363"/>
    <lineage>
        <taxon>Bacteria</taxon>
        <taxon>Bacillati</taxon>
        <taxon>Actinomycetota</taxon>
        <taxon>Actinomycetes</taxon>
        <taxon>Micrococcales</taxon>
        <taxon>Dermabacteraceae</taxon>
        <taxon>Brachybacterium</taxon>
    </lineage>
</organism>
<evidence type="ECO:0000313" key="2">
    <source>
        <dbReference type="Proteomes" id="UP000698222"/>
    </source>
</evidence>
<accession>A0ABS4YJL7</accession>
<reference evidence="1 2" key="1">
    <citation type="submission" date="2021-03" db="EMBL/GenBank/DDBJ databases">
        <title>Sequencing the genomes of 1000 actinobacteria strains.</title>
        <authorList>
            <person name="Klenk H.-P."/>
        </authorList>
    </citation>
    <scope>NUCLEOTIDE SEQUENCE [LARGE SCALE GENOMIC DNA]</scope>
    <source>
        <strain evidence="1 2">DSM 14564</strain>
    </source>
</reference>
<dbReference type="EMBL" id="JAGIOC010000001">
    <property type="protein sequence ID" value="MBP2408695.1"/>
    <property type="molecule type" value="Genomic_DNA"/>
</dbReference>
<proteinExistence type="predicted"/>
<protein>
    <submittedName>
        <fullName evidence="1">Uncharacterized protein</fullName>
    </submittedName>
</protein>
<name>A0ABS4YJL7_9MICO</name>
<comment type="caution">
    <text evidence="1">The sequence shown here is derived from an EMBL/GenBank/DDBJ whole genome shotgun (WGS) entry which is preliminary data.</text>
</comment>
<gene>
    <name evidence="1" type="ORF">JOF44_001598</name>
</gene>
<dbReference type="RefSeq" id="WP_209889531.1">
    <property type="nucleotide sequence ID" value="NZ_BAAAJV010000001.1"/>
</dbReference>
<evidence type="ECO:0000313" key="1">
    <source>
        <dbReference type="EMBL" id="MBP2408695.1"/>
    </source>
</evidence>
<keyword evidence="2" id="KW-1185">Reference proteome</keyword>